<evidence type="ECO:0000256" key="1">
    <source>
        <dbReference type="ARBA" id="ARBA00006174"/>
    </source>
</evidence>
<dbReference type="EMBL" id="JAOVZQ010000001">
    <property type="protein sequence ID" value="MCY0093843.1"/>
    <property type="molecule type" value="Genomic_DNA"/>
</dbReference>
<comment type="caution">
    <text evidence="4">The sequence shown here is derived from an EMBL/GenBank/DDBJ whole genome shotgun (WGS) entry which is preliminary data.</text>
</comment>
<dbReference type="Pfam" id="PF19305">
    <property type="entry name" value="MmgE_PrpD_C"/>
    <property type="match status" value="1"/>
</dbReference>
<proteinExistence type="inferred from homology"/>
<organism evidence="4 5">
    <name type="scientific">Hoeflea ulvae</name>
    <dbReference type="NCBI Taxonomy" id="2983764"/>
    <lineage>
        <taxon>Bacteria</taxon>
        <taxon>Pseudomonadati</taxon>
        <taxon>Pseudomonadota</taxon>
        <taxon>Alphaproteobacteria</taxon>
        <taxon>Hyphomicrobiales</taxon>
        <taxon>Rhizobiaceae</taxon>
        <taxon>Hoeflea</taxon>
    </lineage>
</organism>
<dbReference type="RefSeq" id="WP_267611787.1">
    <property type="nucleotide sequence ID" value="NZ_JAOVZQ010000001.1"/>
</dbReference>
<accession>A0ABT3YDA9</accession>
<evidence type="ECO:0000313" key="4">
    <source>
        <dbReference type="EMBL" id="MCY0093843.1"/>
    </source>
</evidence>
<dbReference type="InterPro" id="IPR036148">
    <property type="entry name" value="MmgE/PrpD_sf"/>
</dbReference>
<feature type="domain" description="MmgE/PrpD N-terminal" evidence="2">
    <location>
        <begin position="16"/>
        <end position="248"/>
    </location>
</feature>
<dbReference type="InterPro" id="IPR042183">
    <property type="entry name" value="MmgE/PrpD_sf_1"/>
</dbReference>
<name>A0ABT3YDA9_9HYPH</name>
<comment type="similarity">
    <text evidence="1">Belongs to the PrpD family.</text>
</comment>
<dbReference type="InterPro" id="IPR005656">
    <property type="entry name" value="MmgE_PrpD"/>
</dbReference>
<dbReference type="Pfam" id="PF03972">
    <property type="entry name" value="MmgE_PrpD_N"/>
    <property type="match status" value="1"/>
</dbReference>
<dbReference type="Proteomes" id="UP001081283">
    <property type="component" value="Unassembled WGS sequence"/>
</dbReference>
<dbReference type="InterPro" id="IPR042188">
    <property type="entry name" value="MmgE/PrpD_sf_2"/>
</dbReference>
<dbReference type="InterPro" id="IPR045337">
    <property type="entry name" value="MmgE_PrpD_C"/>
</dbReference>
<dbReference type="Gene3D" id="1.10.4100.10">
    <property type="entry name" value="2-methylcitrate dehydratase PrpD"/>
    <property type="match status" value="1"/>
</dbReference>
<dbReference type="Gene3D" id="3.30.1330.120">
    <property type="entry name" value="2-methylcitrate dehydratase PrpD"/>
    <property type="match status" value="1"/>
</dbReference>
<evidence type="ECO:0000313" key="5">
    <source>
        <dbReference type="Proteomes" id="UP001081283"/>
    </source>
</evidence>
<dbReference type="PANTHER" id="PTHR16943:SF8">
    <property type="entry name" value="2-METHYLCITRATE DEHYDRATASE"/>
    <property type="match status" value="1"/>
</dbReference>
<dbReference type="PANTHER" id="PTHR16943">
    <property type="entry name" value="2-METHYLCITRATE DEHYDRATASE-RELATED"/>
    <property type="match status" value="1"/>
</dbReference>
<keyword evidence="5" id="KW-1185">Reference proteome</keyword>
<sequence length="462" mass="48720">MSANLAAAPGSPSVSERLAEWITTISPGDVSAATSDTRRNILVDIVGLCFSARDTDYVVAVKAASEPGDHVIIGHKDRVSASSAALINGTAAHGEDFDDTFEGGPVHSGVVLVPALVAAGQMYDLRNDRVMLGIAVGIEVLCRLALTLPKAVHKAGFHPTSVLGAFAATAGICAACEADKKTTANALGIVGSMASGIIEYLGDGSWTKRMHPGWAAQSALRAYGMAKAGFKGPRHVFEGTHGAFTTFAHPITPLTENLFADLGSNWVMDAITFKPYPCGTMVQPYIDCAMALKARSVSTQNIRRIVCKTAEGIVHRLWEPLDLKQKPPTAYAAKFSVPYGVALGLVRGHAELGDFTDASVTDPDLLAIAGKVGFEVDPANPYPAAFTGHVRIEYEDGSVEEAERGHMRGGATEPLSRLEIDDKFRANMRFGGHENPDAVLALCDRIAAGEGSSALIKELGQP</sequence>
<evidence type="ECO:0000259" key="3">
    <source>
        <dbReference type="Pfam" id="PF19305"/>
    </source>
</evidence>
<gene>
    <name evidence="4" type="ORF">OEG82_07390</name>
</gene>
<feature type="domain" description="MmgE/PrpD C-terminal" evidence="3">
    <location>
        <begin position="276"/>
        <end position="433"/>
    </location>
</feature>
<evidence type="ECO:0000259" key="2">
    <source>
        <dbReference type="Pfam" id="PF03972"/>
    </source>
</evidence>
<dbReference type="InterPro" id="IPR045336">
    <property type="entry name" value="MmgE_PrpD_N"/>
</dbReference>
<reference evidence="4" key="1">
    <citation type="submission" date="2022-10" db="EMBL/GenBank/DDBJ databases">
        <title>Hoeflea sp. J2-29, isolated from marine algae.</title>
        <authorList>
            <person name="Kristyanto S."/>
            <person name="Kim J.M."/>
            <person name="Jeon C.O."/>
        </authorList>
    </citation>
    <scope>NUCLEOTIDE SEQUENCE</scope>
    <source>
        <strain evidence="4">J2-29</strain>
    </source>
</reference>
<protein>
    <submittedName>
        <fullName evidence="4">MmgE/PrpD family protein</fullName>
    </submittedName>
</protein>
<dbReference type="SUPFAM" id="SSF103378">
    <property type="entry name" value="2-methylcitrate dehydratase PrpD"/>
    <property type="match status" value="1"/>
</dbReference>